<dbReference type="GO" id="GO:0008168">
    <property type="term" value="F:methyltransferase activity"/>
    <property type="evidence" value="ECO:0007669"/>
    <property type="project" value="UniProtKB-KW"/>
</dbReference>
<evidence type="ECO:0000256" key="3">
    <source>
        <dbReference type="ARBA" id="ARBA00022989"/>
    </source>
</evidence>
<evidence type="ECO:0000256" key="5">
    <source>
        <dbReference type="SAM" id="Phobius"/>
    </source>
</evidence>
<feature type="transmembrane region" description="Helical" evidence="5">
    <location>
        <begin position="51"/>
        <end position="76"/>
    </location>
</feature>
<keyword evidence="6" id="KW-0489">Methyltransferase</keyword>
<keyword evidence="2 5" id="KW-0812">Transmembrane</keyword>
<gene>
    <name evidence="6" type="ordered locus">MICA_1588</name>
</gene>
<dbReference type="Proteomes" id="UP000009286">
    <property type="component" value="Chromosome"/>
</dbReference>
<feature type="transmembrane region" description="Helical" evidence="5">
    <location>
        <begin position="104"/>
        <end position="134"/>
    </location>
</feature>
<evidence type="ECO:0000313" key="7">
    <source>
        <dbReference type="Proteomes" id="UP000009286"/>
    </source>
</evidence>
<protein>
    <submittedName>
        <fullName evidence="6">Lipid A phosphate methyltransferase</fullName>
    </submittedName>
</protein>
<dbReference type="GO" id="GO:0032259">
    <property type="term" value="P:methylation"/>
    <property type="evidence" value="ECO:0007669"/>
    <property type="project" value="UniProtKB-KW"/>
</dbReference>
<dbReference type="eggNOG" id="COG2020">
    <property type="taxonomic scope" value="Bacteria"/>
</dbReference>
<keyword evidence="6" id="KW-0808">Transferase</keyword>
<dbReference type="PANTHER" id="PTHR43847:SF1">
    <property type="entry name" value="BLL3993 PROTEIN"/>
    <property type="match status" value="1"/>
</dbReference>
<reference evidence="6 7" key="1">
    <citation type="journal article" date="2011" name="BMC Genomics">
        <title>Genomic insights into an obligate epibiotic bacterial predator: Micavibrio aeruginosavorus ARL-13.</title>
        <authorList>
            <person name="Wang Z."/>
            <person name="Kadouri D."/>
            <person name="Wu M."/>
        </authorList>
    </citation>
    <scope>NUCLEOTIDE SEQUENCE [LARGE SCALE GENOMIC DNA]</scope>
    <source>
        <strain evidence="6 7">ARL-13</strain>
    </source>
</reference>
<evidence type="ECO:0000256" key="2">
    <source>
        <dbReference type="ARBA" id="ARBA00022692"/>
    </source>
</evidence>
<dbReference type="Gene3D" id="1.20.120.1630">
    <property type="match status" value="1"/>
</dbReference>
<dbReference type="STRING" id="856793.MICA_1588"/>
<dbReference type="PANTHER" id="PTHR43847">
    <property type="entry name" value="BLL3993 PROTEIN"/>
    <property type="match status" value="1"/>
</dbReference>
<keyword evidence="4 5" id="KW-0472">Membrane</keyword>
<dbReference type="KEGG" id="mai:MICA_1588"/>
<proteinExistence type="predicted"/>
<dbReference type="InterPro" id="IPR007318">
    <property type="entry name" value="Phopholipid_MeTrfase"/>
</dbReference>
<keyword evidence="3 5" id="KW-1133">Transmembrane helix</keyword>
<name>G2KPT4_MICAA</name>
<evidence type="ECO:0000256" key="4">
    <source>
        <dbReference type="ARBA" id="ARBA00023136"/>
    </source>
</evidence>
<evidence type="ECO:0000313" key="6">
    <source>
        <dbReference type="EMBL" id="AEP09903.1"/>
    </source>
</evidence>
<organism evidence="6 7">
    <name type="scientific">Micavibrio aeruginosavorus (strain ARL-13)</name>
    <dbReference type="NCBI Taxonomy" id="856793"/>
    <lineage>
        <taxon>Bacteria</taxon>
        <taxon>Pseudomonadati</taxon>
        <taxon>Bdellovibrionota</taxon>
        <taxon>Bdellovibrionia</taxon>
        <taxon>Bdellovibrionales</taxon>
        <taxon>Pseudobdellovibrionaceae</taxon>
        <taxon>Micavibrio</taxon>
    </lineage>
</organism>
<dbReference type="AlphaFoldDB" id="G2KPT4"/>
<dbReference type="Pfam" id="PF04191">
    <property type="entry name" value="PEMT"/>
    <property type="match status" value="1"/>
</dbReference>
<dbReference type="OrthoDB" id="9811969at2"/>
<keyword evidence="7" id="KW-1185">Reference proteome</keyword>
<dbReference type="EMBL" id="CP002382">
    <property type="protein sequence ID" value="AEP09903.1"/>
    <property type="molecule type" value="Genomic_DNA"/>
</dbReference>
<dbReference type="RefSeq" id="WP_014103126.1">
    <property type="nucleotide sequence ID" value="NC_016026.1"/>
</dbReference>
<comment type="subcellular location">
    <subcellularLocation>
        <location evidence="1">Endomembrane system</location>
        <topology evidence="1">Multi-pass membrane protein</topology>
    </subcellularLocation>
</comment>
<sequence>MKLHELMIRHGHSMFRWRSYIPLLFIGPLLLAFRESAHIEAMVGDAAEDVWVLFCFILSLSGLALRAFTVGFVPAGTSGRNAKQQRAEVLNTTGMYSIVRNPLYLANFIIILGVLLSIKVWWLVALASLVFFVYMERIILTEESFLLGKFGKTYSDWCEKTPVILPNFKLWKPSTMTFSMKTVLRREYPGLLGIGTAFFVTEMIQDLVYEGEAFREWIAEDYIWPITYGIIIATCLSLRHLKKNTDLLKVEGR</sequence>
<dbReference type="GO" id="GO:0012505">
    <property type="term" value="C:endomembrane system"/>
    <property type="evidence" value="ECO:0007669"/>
    <property type="project" value="UniProtKB-SubCell"/>
</dbReference>
<dbReference type="HOGENOM" id="CLU_097928_0_0_5"/>
<evidence type="ECO:0000256" key="1">
    <source>
        <dbReference type="ARBA" id="ARBA00004127"/>
    </source>
</evidence>
<accession>G2KPT4</accession>
<dbReference type="InterPro" id="IPR052527">
    <property type="entry name" value="Metal_cation-efflux_comp"/>
</dbReference>